<organism evidence="3 4">
    <name type="scientific">Clonostachys chloroleuca</name>
    <dbReference type="NCBI Taxonomy" id="1926264"/>
    <lineage>
        <taxon>Eukaryota</taxon>
        <taxon>Fungi</taxon>
        <taxon>Dikarya</taxon>
        <taxon>Ascomycota</taxon>
        <taxon>Pezizomycotina</taxon>
        <taxon>Sordariomycetes</taxon>
        <taxon>Hypocreomycetidae</taxon>
        <taxon>Hypocreales</taxon>
        <taxon>Bionectriaceae</taxon>
        <taxon>Clonostachys</taxon>
    </lineage>
</organism>
<feature type="domain" description="DUF8035" evidence="2">
    <location>
        <begin position="302"/>
        <end position="355"/>
    </location>
</feature>
<dbReference type="InterPro" id="IPR058348">
    <property type="entry name" value="DUF8035"/>
</dbReference>
<feature type="region of interest" description="Disordered" evidence="1">
    <location>
        <begin position="255"/>
        <end position="283"/>
    </location>
</feature>
<dbReference type="Pfam" id="PF26118">
    <property type="entry name" value="DUF8035"/>
    <property type="match status" value="1"/>
</dbReference>
<reference evidence="3" key="1">
    <citation type="submission" date="2023-01" db="EMBL/GenBank/DDBJ databases">
        <authorList>
            <person name="Piombo E."/>
        </authorList>
    </citation>
    <scope>NUCLEOTIDE SEQUENCE</scope>
</reference>
<name>A0AA35QFE5_9HYPO</name>
<evidence type="ECO:0000259" key="2">
    <source>
        <dbReference type="Pfam" id="PF26118"/>
    </source>
</evidence>
<feature type="compositionally biased region" description="Basic and acidic residues" evidence="1">
    <location>
        <begin position="485"/>
        <end position="498"/>
    </location>
</feature>
<feature type="compositionally biased region" description="Low complexity" evidence="1">
    <location>
        <begin position="148"/>
        <end position="167"/>
    </location>
</feature>
<proteinExistence type="predicted"/>
<dbReference type="AlphaFoldDB" id="A0AA35QFE5"/>
<evidence type="ECO:0000313" key="4">
    <source>
        <dbReference type="Proteomes" id="UP001160390"/>
    </source>
</evidence>
<feature type="compositionally biased region" description="Basic and acidic residues" evidence="1">
    <location>
        <begin position="425"/>
        <end position="463"/>
    </location>
</feature>
<feature type="compositionally biased region" description="Polar residues" evidence="1">
    <location>
        <begin position="188"/>
        <end position="197"/>
    </location>
</feature>
<feature type="region of interest" description="Disordered" evidence="1">
    <location>
        <begin position="210"/>
        <end position="243"/>
    </location>
</feature>
<accession>A0AA35QFE5</accession>
<dbReference type="EMBL" id="CABFNP030001359">
    <property type="protein sequence ID" value="CAI6101003.1"/>
    <property type="molecule type" value="Genomic_DNA"/>
</dbReference>
<gene>
    <name evidence="3" type="ORF">CCHLO57077_00016751</name>
</gene>
<keyword evidence="4" id="KW-1185">Reference proteome</keyword>
<feature type="compositionally biased region" description="Basic and acidic residues" evidence="1">
    <location>
        <begin position="507"/>
        <end position="519"/>
    </location>
</feature>
<comment type="caution">
    <text evidence="3">The sequence shown here is derived from an EMBL/GenBank/DDBJ whole genome shotgun (WGS) entry which is preliminary data.</text>
</comment>
<feature type="compositionally biased region" description="Basic and acidic residues" evidence="1">
    <location>
        <begin position="372"/>
        <end position="381"/>
    </location>
</feature>
<dbReference type="PANTHER" id="PTHR42081:SF2">
    <property type="entry name" value="NIPPED-B-LIKE PROTEIN B"/>
    <property type="match status" value="1"/>
</dbReference>
<feature type="compositionally biased region" description="Basic and acidic residues" evidence="1">
    <location>
        <begin position="213"/>
        <end position="222"/>
    </location>
</feature>
<feature type="compositionally biased region" description="Low complexity" evidence="1">
    <location>
        <begin position="531"/>
        <end position="545"/>
    </location>
</feature>
<sequence length="554" mass="61966">MSGSFTPEQRIHIVDAFACTLYHRVKQHPTQNDIADIIAELHGSLRRLNVEAGDFHSLLRDPRSAYSGQLVTVIDDCDGTLRHLQYTLDNQGRALGVIRSQLWSRISTINRLIDAVQMQHPRGMQTTSRPPGGHGRGGRRDSKDSIPRSSSRNDYSYYYTTPTSKPKTVPPPIPPKIPLDKPYIQVGDQPSSEYDSSGYSYILTTSISTNDTTAKDNTDPRFVRSPSRSQYHHRRGNSLPIGRMDTPFIPRGSNASTHVSELPGSSSFRAQPIPFTSSPSQRVPTIESGLAPDSHGQAIPLDAEWTKIDRDIVSPGVLELAGVRYEARPSYVAVLGRLSKDQISAFARQTANYRAGRPIHPEDWQLASGKGRLPETQRRTSDSSNSSKAESIASRATVDPRRKRRSTTSDVPPKSVLKKRSMNRVRFDPNLEEIKPKPSSVQDDREKTHPSRSQSYDERDHIYELSGDSPPRRPRSASRASSMNDRPRSYSYDVDRDYYSPSSGYEDYDRRSHRSDGRRSRLSISGTANRLLSALSSKGSSQSQSRGDRDLAYN</sequence>
<protein>
    <recommendedName>
        <fullName evidence="2">DUF8035 domain-containing protein</fullName>
    </recommendedName>
</protein>
<feature type="compositionally biased region" description="Low complexity" evidence="1">
    <location>
        <begin position="382"/>
        <end position="394"/>
    </location>
</feature>
<evidence type="ECO:0000313" key="3">
    <source>
        <dbReference type="EMBL" id="CAI6101003.1"/>
    </source>
</evidence>
<feature type="region of interest" description="Disordered" evidence="1">
    <location>
        <begin position="118"/>
        <end position="197"/>
    </location>
</feature>
<dbReference type="PANTHER" id="PTHR42081">
    <property type="entry name" value="ZINC FINGER PROTEIN DHHC DOMAIN CONTAINING PROTEIN"/>
    <property type="match status" value="1"/>
</dbReference>
<feature type="region of interest" description="Disordered" evidence="1">
    <location>
        <begin position="357"/>
        <end position="554"/>
    </location>
</feature>
<evidence type="ECO:0000256" key="1">
    <source>
        <dbReference type="SAM" id="MobiDB-lite"/>
    </source>
</evidence>
<dbReference type="Proteomes" id="UP001160390">
    <property type="component" value="Unassembled WGS sequence"/>
</dbReference>
<feature type="compositionally biased region" description="Pro residues" evidence="1">
    <location>
        <begin position="168"/>
        <end position="177"/>
    </location>
</feature>